<proteinExistence type="predicted"/>
<dbReference type="Pfam" id="PF13151">
    <property type="entry name" value="DUF3990"/>
    <property type="match status" value="1"/>
</dbReference>
<comment type="caution">
    <text evidence="1">The sequence shown here is derived from an EMBL/GenBank/DDBJ whole genome shotgun (WGS) entry which is preliminary data.</text>
</comment>
<dbReference type="Proteomes" id="UP001198151">
    <property type="component" value="Unassembled WGS sequence"/>
</dbReference>
<accession>A0ABS8FVN0</accession>
<evidence type="ECO:0000313" key="1">
    <source>
        <dbReference type="EMBL" id="MCC2254111.1"/>
    </source>
</evidence>
<evidence type="ECO:0000313" key="2">
    <source>
        <dbReference type="Proteomes" id="UP001198151"/>
    </source>
</evidence>
<reference evidence="1 2" key="1">
    <citation type="submission" date="2021-10" db="EMBL/GenBank/DDBJ databases">
        <title>Anaerobic single-cell dispensing facilitates the cultivation of human gut bacteria.</title>
        <authorList>
            <person name="Afrizal A."/>
        </authorList>
    </citation>
    <scope>NUCLEOTIDE SEQUENCE [LARGE SCALE GENOMIC DNA]</scope>
    <source>
        <strain evidence="1 2">CLA-AA-H200</strain>
    </source>
</reference>
<keyword evidence="2" id="KW-1185">Reference proteome</keyword>
<dbReference type="EMBL" id="JAJEQX010000009">
    <property type="protein sequence ID" value="MCC2254111.1"/>
    <property type="molecule type" value="Genomic_DNA"/>
</dbReference>
<gene>
    <name evidence="1" type="ORF">LKD70_06605</name>
</gene>
<name>A0ABS8FVN0_9FIRM</name>
<dbReference type="RefSeq" id="WP_227707247.1">
    <property type="nucleotide sequence ID" value="NZ_JAJEQX010000009.1"/>
</dbReference>
<dbReference type="InterPro" id="IPR025051">
    <property type="entry name" value="DUF3990"/>
</dbReference>
<protein>
    <submittedName>
        <fullName evidence="1">DUF3990 domain-containing protein</fullName>
    </submittedName>
</protein>
<organism evidence="1 2">
    <name type="scientific">Ruminococcus turbiniformis</name>
    <dbReference type="NCBI Taxonomy" id="2881258"/>
    <lineage>
        <taxon>Bacteria</taxon>
        <taxon>Bacillati</taxon>
        <taxon>Bacillota</taxon>
        <taxon>Clostridia</taxon>
        <taxon>Eubacteriales</taxon>
        <taxon>Oscillospiraceae</taxon>
        <taxon>Ruminococcus</taxon>
    </lineage>
</organism>
<sequence>MTSAGDELLSVATYETQKDYFIKFEKELKKKYDKSVHISLHDILSVNGEQPTYGLGNDKHDYGKGFYLTESPALASEWSVCNPIEKNGWVNKFVLDTSELKILDFEEYDILSWLAELMKHRDADTGRRYRVLAPKFIQKYQVSTEKYDVIKGWRANASYFYIAKCFVRDEVDLDILPELLKLGDLGIQYCLKTEKAFQCLREDFSALREIEYNKVNLQYTQRDRTAREAMYALINSDKNKIENVFSKLI</sequence>